<sequence length="214" mass="25116">MRNLSQQEKDFITKLLSIANTSNNVFMANIVYGDLKNVDIYLDYEHQKVEYRFDKNLYDQNQHSFSAFTRDFSWKIIKYFKLLKYLETNGMLFLYQETPHEDNSRYGRLINNNPFIGADINDKDAVKLILDCSKKTIVINESIREYVNNDFKTKEDLKHFENLELSKKNLEIAQRSNELAQKSLKKVNATIIITIILFVLGSILNFYIASINSN</sequence>
<accession>A0AAD0YRP1</accession>
<gene>
    <name evidence="2" type="ORF">EG352_07535</name>
</gene>
<reference evidence="2 3" key="1">
    <citation type="submission" date="2018-11" db="EMBL/GenBank/DDBJ databases">
        <title>Proposal to divide the Flavobacteriaceae and reorganize its genera based on Amino Acid Identity values calculated from whole genome sequences.</title>
        <authorList>
            <person name="Nicholson A.C."/>
            <person name="Gulvik C.A."/>
            <person name="Whitney A.M."/>
            <person name="Humrighouse B.W."/>
            <person name="Bell M."/>
            <person name="Holmes B."/>
            <person name="Steigerwalt A.G."/>
            <person name="Villarma A."/>
            <person name="Sheth M."/>
            <person name="Batra D."/>
            <person name="Pryor J."/>
            <person name="Bernardet J.-F."/>
            <person name="Hugo C."/>
            <person name="Kampfer P."/>
            <person name="Newman J."/>
            <person name="McQuiston J.R."/>
        </authorList>
    </citation>
    <scope>NUCLEOTIDE SEQUENCE [LARGE SCALE GENOMIC DNA]</scope>
    <source>
        <strain evidence="2 3">H5559</strain>
    </source>
</reference>
<proteinExistence type="predicted"/>
<protein>
    <submittedName>
        <fullName evidence="2">Uncharacterized protein</fullName>
    </submittedName>
</protein>
<keyword evidence="1" id="KW-0812">Transmembrane</keyword>
<dbReference type="EMBL" id="CP033930">
    <property type="protein sequence ID" value="AZB17629.1"/>
    <property type="molecule type" value="Genomic_DNA"/>
</dbReference>
<name>A0AAD0YRP1_CHRID</name>
<keyword evidence="1" id="KW-0472">Membrane</keyword>
<keyword evidence="1" id="KW-1133">Transmembrane helix</keyword>
<organism evidence="2 3">
    <name type="scientific">Chryseobacterium indologenes</name>
    <name type="common">Flavobacterium indologenes</name>
    <dbReference type="NCBI Taxonomy" id="253"/>
    <lineage>
        <taxon>Bacteria</taxon>
        <taxon>Pseudomonadati</taxon>
        <taxon>Bacteroidota</taxon>
        <taxon>Flavobacteriia</taxon>
        <taxon>Flavobacteriales</taxon>
        <taxon>Weeksellaceae</taxon>
        <taxon>Chryseobacterium group</taxon>
        <taxon>Chryseobacterium</taxon>
    </lineage>
</organism>
<evidence type="ECO:0000256" key="1">
    <source>
        <dbReference type="SAM" id="Phobius"/>
    </source>
</evidence>
<feature type="transmembrane region" description="Helical" evidence="1">
    <location>
        <begin position="187"/>
        <end position="208"/>
    </location>
</feature>
<dbReference type="AlphaFoldDB" id="A0AAD0YRP1"/>
<evidence type="ECO:0000313" key="3">
    <source>
        <dbReference type="Proteomes" id="UP000269015"/>
    </source>
</evidence>
<dbReference type="RefSeq" id="WP_123861600.1">
    <property type="nucleotide sequence ID" value="NZ_CP033930.1"/>
</dbReference>
<dbReference type="Proteomes" id="UP000269015">
    <property type="component" value="Chromosome"/>
</dbReference>
<evidence type="ECO:0000313" key="2">
    <source>
        <dbReference type="EMBL" id="AZB17629.1"/>
    </source>
</evidence>